<dbReference type="Pfam" id="PF00532">
    <property type="entry name" value="Peripla_BP_1"/>
    <property type="match status" value="1"/>
</dbReference>
<evidence type="ECO:0000256" key="4">
    <source>
        <dbReference type="ARBA" id="ARBA00023163"/>
    </source>
</evidence>
<evidence type="ECO:0000256" key="2">
    <source>
        <dbReference type="ARBA" id="ARBA00023015"/>
    </source>
</evidence>
<dbReference type="PANTHER" id="PTHR30146">
    <property type="entry name" value="LACI-RELATED TRANSCRIPTIONAL REPRESSOR"/>
    <property type="match status" value="1"/>
</dbReference>
<proteinExistence type="predicted"/>
<evidence type="ECO:0000256" key="1">
    <source>
        <dbReference type="ARBA" id="ARBA00022491"/>
    </source>
</evidence>
<dbReference type="InterPro" id="IPR001761">
    <property type="entry name" value="Peripla_BP/Lac1_sug-bd_dom"/>
</dbReference>
<gene>
    <name evidence="6" type="ORF">B0I26_1406</name>
</gene>
<dbReference type="PANTHER" id="PTHR30146:SF148">
    <property type="entry name" value="HTH-TYPE TRANSCRIPTIONAL REPRESSOR PURR-RELATED"/>
    <property type="match status" value="1"/>
</dbReference>
<dbReference type="InterPro" id="IPR010982">
    <property type="entry name" value="Lambda_DNA-bd_dom_sf"/>
</dbReference>
<dbReference type="CDD" id="cd06289">
    <property type="entry name" value="PBP1_MalI-like"/>
    <property type="match status" value="1"/>
</dbReference>
<dbReference type="PROSITE" id="PS50932">
    <property type="entry name" value="HTH_LACI_2"/>
    <property type="match status" value="1"/>
</dbReference>
<dbReference type="SUPFAM" id="SSF53822">
    <property type="entry name" value="Periplasmic binding protein-like I"/>
    <property type="match status" value="1"/>
</dbReference>
<dbReference type="SMART" id="SM00354">
    <property type="entry name" value="HTH_LACI"/>
    <property type="match status" value="1"/>
</dbReference>
<dbReference type="GO" id="GO:0000976">
    <property type="term" value="F:transcription cis-regulatory region binding"/>
    <property type="evidence" value="ECO:0007669"/>
    <property type="project" value="TreeGrafter"/>
</dbReference>
<dbReference type="Gene3D" id="1.10.260.40">
    <property type="entry name" value="lambda repressor-like DNA-binding domains"/>
    <property type="match status" value="1"/>
</dbReference>
<organism evidence="6 7">
    <name type="scientific">Paranoxybacillus vitaminiphilus</name>
    <dbReference type="NCBI Taxonomy" id="581036"/>
    <lineage>
        <taxon>Bacteria</taxon>
        <taxon>Bacillati</taxon>
        <taxon>Bacillota</taxon>
        <taxon>Bacilli</taxon>
        <taxon>Bacillales</taxon>
        <taxon>Anoxybacillaceae</taxon>
        <taxon>Paranoxybacillus</taxon>
    </lineage>
</organism>
<dbReference type="CDD" id="cd01392">
    <property type="entry name" value="HTH_LacI"/>
    <property type="match status" value="1"/>
</dbReference>
<comment type="caution">
    <text evidence="6">The sequence shown here is derived from an EMBL/GenBank/DDBJ whole genome shotgun (WGS) entry which is preliminary data.</text>
</comment>
<keyword evidence="2" id="KW-0805">Transcription regulation</keyword>
<dbReference type="Gene3D" id="3.40.50.2300">
    <property type="match status" value="2"/>
</dbReference>
<dbReference type="EMBL" id="QLMH01000040">
    <property type="protein sequence ID" value="RAK13971.1"/>
    <property type="molecule type" value="Genomic_DNA"/>
</dbReference>
<dbReference type="SUPFAM" id="SSF47413">
    <property type="entry name" value="lambda repressor-like DNA-binding domains"/>
    <property type="match status" value="1"/>
</dbReference>
<name>A0A327Y0R5_9BACL</name>
<evidence type="ECO:0000259" key="5">
    <source>
        <dbReference type="PROSITE" id="PS50932"/>
    </source>
</evidence>
<evidence type="ECO:0000313" key="6">
    <source>
        <dbReference type="EMBL" id="RAK13971.1"/>
    </source>
</evidence>
<keyword evidence="7" id="KW-1185">Reference proteome</keyword>
<reference evidence="6 7" key="1">
    <citation type="submission" date="2018-06" db="EMBL/GenBank/DDBJ databases">
        <title>Genomic Encyclopedia of Type Strains, Phase III (KMG-III): the genomes of soil and plant-associated and newly described type strains.</title>
        <authorList>
            <person name="Whitman W."/>
        </authorList>
    </citation>
    <scope>NUCLEOTIDE SEQUENCE [LARGE SCALE GENOMIC DNA]</scope>
    <source>
        <strain evidence="6 7">CGMCC 1.8979</strain>
    </source>
</reference>
<dbReference type="AlphaFoldDB" id="A0A327Y0R5"/>
<dbReference type="GO" id="GO:0003700">
    <property type="term" value="F:DNA-binding transcription factor activity"/>
    <property type="evidence" value="ECO:0007669"/>
    <property type="project" value="TreeGrafter"/>
</dbReference>
<feature type="domain" description="HTH lacI-type" evidence="5">
    <location>
        <begin position="17"/>
        <end position="71"/>
    </location>
</feature>
<sequence length="354" mass="38688">MSQAGDDIMTRKKRARVTLEQVANHAGVSRATASLVVRGSPHISKETREKVLNSMKELGYIYDRVAANLRSQRSSTVGLIITEIGNPFFSELLVGVHEALDKEGYTVILGTTFDSPSKQDALLSTMLEYRVGGVIMSPVPGCSVDMVERLKQWEIPVVLVAREMPSGEQFDYIGIDNVAGGRLVTEHLIQQGHRRIAFLGGFSGSSAWRDRKKGYCQAFHQAGLEIDESLIIEAPATRQGGINAIKQALQHPNPPTAAFGYNDIVAFGVMLGLKEAGMIPGRDFAVVGFDNIQESSMFNPPLTTVSAFPQLIGTYAADILHQRMNGDAGEAKRLILQPELVVRESSLLHSDHQF</sequence>
<keyword evidence="4" id="KW-0804">Transcription</keyword>
<protein>
    <submittedName>
        <fullName evidence="6">LacI family transcriptional regulator</fullName>
    </submittedName>
</protein>
<dbReference type="Pfam" id="PF00356">
    <property type="entry name" value="LacI"/>
    <property type="match status" value="1"/>
</dbReference>
<evidence type="ECO:0000313" key="7">
    <source>
        <dbReference type="Proteomes" id="UP000248555"/>
    </source>
</evidence>
<keyword evidence="3" id="KW-0238">DNA-binding</keyword>
<dbReference type="Proteomes" id="UP000248555">
    <property type="component" value="Unassembled WGS sequence"/>
</dbReference>
<accession>A0A327Y0R5</accession>
<evidence type="ECO:0000256" key="3">
    <source>
        <dbReference type="ARBA" id="ARBA00023125"/>
    </source>
</evidence>
<dbReference type="InterPro" id="IPR000843">
    <property type="entry name" value="HTH_LacI"/>
</dbReference>
<dbReference type="InterPro" id="IPR028082">
    <property type="entry name" value="Peripla_BP_I"/>
</dbReference>
<keyword evidence="1" id="KW-0678">Repressor</keyword>